<dbReference type="Proteomes" id="UP000746612">
    <property type="component" value="Unassembled WGS sequence"/>
</dbReference>
<evidence type="ECO:0000313" key="3">
    <source>
        <dbReference type="EMBL" id="VIO62097.1"/>
    </source>
</evidence>
<dbReference type="PANTHER" id="PTHR40260:SF2">
    <property type="entry name" value="BLR8190 PROTEIN"/>
    <property type="match status" value="1"/>
</dbReference>
<sequence>MATIIIQYPSGHDFDVDYYVKTHMPLAEKTWKSKGLQSAQVIKLGGDSPYQLYTIMKWESMAHFQAAATAEDAKNVHDDVKNFTTATAELRVGETIADSKL</sequence>
<dbReference type="Gene3D" id="3.30.70.100">
    <property type="match status" value="1"/>
</dbReference>
<dbReference type="EMBL" id="CAJPIJ010000165">
    <property type="protein sequence ID" value="CAG2000567.1"/>
    <property type="molecule type" value="Genomic_DNA"/>
</dbReference>
<evidence type="ECO:0008006" key="5">
    <source>
        <dbReference type="Google" id="ProtNLM"/>
    </source>
</evidence>
<accession>A0A2H3FZS8</accession>
<dbReference type="NCBIfam" id="TIGR02118">
    <property type="entry name" value="EthD family reductase"/>
    <property type="match status" value="1"/>
</dbReference>
<evidence type="ECO:0000256" key="1">
    <source>
        <dbReference type="ARBA" id="ARBA00005986"/>
    </source>
</evidence>
<dbReference type="GO" id="GO:0016491">
    <property type="term" value="F:oxidoreductase activity"/>
    <property type="evidence" value="ECO:0007669"/>
    <property type="project" value="InterPro"/>
</dbReference>
<evidence type="ECO:0000313" key="2">
    <source>
        <dbReference type="EMBL" id="CAG2000567.1"/>
    </source>
</evidence>
<dbReference type="InterPro" id="IPR011008">
    <property type="entry name" value="Dimeric_a/b-barrel"/>
</dbReference>
<evidence type="ECO:0000313" key="4">
    <source>
        <dbReference type="Proteomes" id="UP000746612"/>
    </source>
</evidence>
<dbReference type="OrthoDB" id="4892971at2759"/>
<dbReference type="AlphaFoldDB" id="A0A2H3FZS8"/>
<gene>
    <name evidence="3" type="ORF">FUG_LOCUS467885</name>
    <name evidence="2" type="ORF">MDCFG202_LOCUS462644</name>
</gene>
<reference evidence="2" key="2">
    <citation type="submission" date="2021-03" db="EMBL/GenBank/DDBJ databases">
        <authorList>
            <person name="Alouane T."/>
            <person name="Langin T."/>
            <person name="Bonhomme L."/>
        </authorList>
    </citation>
    <scope>NUCLEOTIDE SEQUENCE</scope>
    <source>
        <strain evidence="2">MDC_Fg202</strain>
    </source>
</reference>
<organism evidence="2 4">
    <name type="scientific">Gibberella zeae</name>
    <name type="common">Wheat head blight fungus</name>
    <name type="synonym">Fusarium graminearum</name>
    <dbReference type="NCBI Taxonomy" id="5518"/>
    <lineage>
        <taxon>Eukaryota</taxon>
        <taxon>Fungi</taxon>
        <taxon>Dikarya</taxon>
        <taxon>Ascomycota</taxon>
        <taxon>Pezizomycotina</taxon>
        <taxon>Sordariomycetes</taxon>
        <taxon>Hypocreomycetidae</taxon>
        <taxon>Hypocreales</taxon>
        <taxon>Nectriaceae</taxon>
        <taxon>Fusarium</taxon>
    </lineage>
</organism>
<comment type="similarity">
    <text evidence="1">Belongs to the tpcK family.</text>
</comment>
<dbReference type="InterPro" id="IPR009799">
    <property type="entry name" value="EthD_dom"/>
</dbReference>
<proteinExistence type="inferred from homology"/>
<dbReference type="PANTHER" id="PTHR40260">
    <property type="entry name" value="BLR8190 PROTEIN"/>
    <property type="match status" value="1"/>
</dbReference>
<reference evidence="3" key="1">
    <citation type="submission" date="2019-04" db="EMBL/GenBank/DDBJ databases">
        <authorList>
            <person name="Melise S."/>
            <person name="Noan J."/>
            <person name="Okalmin O."/>
        </authorList>
    </citation>
    <scope>NUCLEOTIDE SEQUENCE</scope>
    <source>
        <strain evidence="3">FN9</strain>
    </source>
</reference>
<protein>
    <recommendedName>
        <fullName evidence="5">EthD domain-containing protein</fullName>
    </recommendedName>
</protein>
<name>A0A2H3FZS8_GIBZA</name>
<dbReference type="EMBL" id="CAAKMV010000158">
    <property type="protein sequence ID" value="VIO62097.1"/>
    <property type="molecule type" value="Genomic_DNA"/>
</dbReference>
<dbReference type="OMA" id="PSGHDFD"/>
<dbReference type="SUPFAM" id="SSF54909">
    <property type="entry name" value="Dimeric alpha+beta barrel"/>
    <property type="match status" value="1"/>
</dbReference>